<dbReference type="NCBIfam" id="TIGR01849">
    <property type="entry name" value="PHB_depoly_PhaZ"/>
    <property type="match status" value="1"/>
</dbReference>
<gene>
    <name evidence="2" type="ORF">Asru_0050_08</name>
</gene>
<protein>
    <submittedName>
        <fullName evidence="2">Polyhydroxyalkanoate depolymerase</fullName>
    </submittedName>
</protein>
<evidence type="ECO:0000259" key="1">
    <source>
        <dbReference type="Pfam" id="PF06850"/>
    </source>
</evidence>
<accession>A0A0D6P5C1</accession>
<dbReference type="Pfam" id="PF06850">
    <property type="entry name" value="PHB_depo_C"/>
    <property type="match status" value="1"/>
</dbReference>
<comment type="caution">
    <text evidence="2">The sequence shown here is derived from an EMBL/GenBank/DDBJ whole genome shotgun (WGS) entry which is preliminary data.</text>
</comment>
<proteinExistence type="predicted"/>
<dbReference type="EMBL" id="BANB01000050">
    <property type="protein sequence ID" value="GAN76084.1"/>
    <property type="molecule type" value="Genomic_DNA"/>
</dbReference>
<dbReference type="PIRSF" id="PIRSF020818">
    <property type="entry name" value="PHB_depoly_PhaZ"/>
    <property type="match status" value="1"/>
</dbReference>
<dbReference type="InterPro" id="IPR051321">
    <property type="entry name" value="PHA/PHB_synthase"/>
</dbReference>
<dbReference type="RefSeq" id="WP_048859860.1">
    <property type="nucleotide sequence ID" value="NZ_BANB01000050.1"/>
</dbReference>
<dbReference type="OrthoDB" id="9774318at2"/>
<dbReference type="InterPro" id="IPR009656">
    <property type="entry name" value="PHB_depo_C"/>
</dbReference>
<evidence type="ECO:0000313" key="2">
    <source>
        <dbReference type="EMBL" id="GAN76084.1"/>
    </source>
</evidence>
<name>A0A0D6P5C1_9PROT</name>
<organism evidence="2 3">
    <name type="scientific">Acidisphaera rubrifaciens HS-AP3</name>
    <dbReference type="NCBI Taxonomy" id="1231350"/>
    <lineage>
        <taxon>Bacteria</taxon>
        <taxon>Pseudomonadati</taxon>
        <taxon>Pseudomonadota</taxon>
        <taxon>Alphaproteobacteria</taxon>
        <taxon>Acetobacterales</taxon>
        <taxon>Acetobacteraceae</taxon>
        <taxon>Acidisphaera</taxon>
    </lineage>
</organism>
<dbReference type="InterPro" id="IPR029058">
    <property type="entry name" value="AB_hydrolase_fold"/>
</dbReference>
<dbReference type="SUPFAM" id="SSF53474">
    <property type="entry name" value="alpha/beta-Hydrolases"/>
    <property type="match status" value="1"/>
</dbReference>
<keyword evidence="3" id="KW-1185">Reference proteome</keyword>
<dbReference type="PANTHER" id="PTHR36837:SF4">
    <property type="entry name" value="BLR0908 PROTEIN"/>
    <property type="match status" value="1"/>
</dbReference>
<sequence length="406" mass="45786">MLYESYELQRLALAPMHFFASNALSVLDFPYNPLRQTPLGRVTAAMLDSVEYSTRRFGKPRFGHTEALIDGEPVPIIEDVVHARVWGKLKRFRRLVDRPADPRLLIVAPMSGHFATLLRGTVAAFLPDHDVYITDWTDARVVPVGEEAFNLDDYIDHVIEFLQVLGPRTHVLAVCQPAVPVLAAVSLMNETHDPATPASMTLIGGPIDTREAPTAVNTFAKDHDMDWFRRNTIHAVPFGNPGAGRLVYPGFLQLAGFMAMNLDRHVEAHWQMFQHLVQGDGESLGSKRRFYEEYRSVMDLSADYYLQTIRAVFHEHLLPRGLLVSSNRLVDPAAIEQTALFTIEGERDDISGIGQTRAAHRLTRNLPERMRAHHEQEGVGHYGLFNGQRFRSEVAPRIKAFIASHR</sequence>
<reference evidence="2 3" key="1">
    <citation type="submission" date="2012-11" db="EMBL/GenBank/DDBJ databases">
        <title>Whole genome sequence of Acidisphaera rubrifaciens HS-AP3.</title>
        <authorList>
            <person name="Azuma Y."/>
            <person name="Higashiura N."/>
            <person name="Hirakawa H."/>
            <person name="Matsushita K."/>
        </authorList>
    </citation>
    <scope>NUCLEOTIDE SEQUENCE [LARGE SCALE GENOMIC DNA]</scope>
    <source>
        <strain evidence="2 3">HS-AP3</strain>
    </source>
</reference>
<dbReference type="Proteomes" id="UP000032680">
    <property type="component" value="Unassembled WGS sequence"/>
</dbReference>
<dbReference type="InterPro" id="IPR010915">
    <property type="entry name" value="PHB_depoly_PhaZ"/>
</dbReference>
<feature type="domain" description="PHB de-polymerase C-terminal" evidence="1">
    <location>
        <begin position="204"/>
        <end position="404"/>
    </location>
</feature>
<dbReference type="PANTHER" id="PTHR36837">
    <property type="entry name" value="POLY(3-HYDROXYALKANOATE) POLYMERASE SUBUNIT PHAC"/>
    <property type="match status" value="1"/>
</dbReference>
<dbReference type="AlphaFoldDB" id="A0A0D6P5C1"/>
<evidence type="ECO:0000313" key="3">
    <source>
        <dbReference type="Proteomes" id="UP000032680"/>
    </source>
</evidence>